<evidence type="ECO:0000256" key="5">
    <source>
        <dbReference type="ARBA" id="ARBA00022737"/>
    </source>
</evidence>
<evidence type="ECO:0000256" key="10">
    <source>
        <dbReference type="PROSITE-ProRule" id="PRU00282"/>
    </source>
</evidence>
<dbReference type="GO" id="GO:0015218">
    <property type="term" value="F:pyrimidine nucleotide transmembrane transporter activity"/>
    <property type="evidence" value="ECO:0007669"/>
    <property type="project" value="InterPro"/>
</dbReference>
<accession>H2ZIW2</accession>
<keyword evidence="6" id="KW-0999">Mitochondrion inner membrane</keyword>
<comment type="similarity">
    <text evidence="2 11">Belongs to the mitochondrial carrier (TC 2.A.29) family.</text>
</comment>
<feature type="repeat" description="Solcar" evidence="10">
    <location>
        <begin position="28"/>
        <end position="110"/>
    </location>
</feature>
<evidence type="ECO:0000256" key="1">
    <source>
        <dbReference type="ARBA" id="ARBA00004448"/>
    </source>
</evidence>
<organism evidence="12 13">
    <name type="scientific">Ciona savignyi</name>
    <name type="common">Pacific transparent sea squirt</name>
    <dbReference type="NCBI Taxonomy" id="51511"/>
    <lineage>
        <taxon>Eukaryota</taxon>
        <taxon>Metazoa</taxon>
        <taxon>Chordata</taxon>
        <taxon>Tunicata</taxon>
        <taxon>Ascidiacea</taxon>
        <taxon>Phlebobranchia</taxon>
        <taxon>Cionidae</taxon>
        <taxon>Ciona</taxon>
    </lineage>
</organism>
<dbReference type="InParanoid" id="H2ZIW2"/>
<evidence type="ECO:0000256" key="11">
    <source>
        <dbReference type="RuleBase" id="RU000488"/>
    </source>
</evidence>
<proteinExistence type="inferred from homology"/>
<dbReference type="GO" id="GO:1990519">
    <property type="term" value="P:pyrimidine nucleotide import into mitochondrion"/>
    <property type="evidence" value="ECO:0007669"/>
    <property type="project" value="TreeGrafter"/>
</dbReference>
<keyword evidence="3 11" id="KW-0813">Transport</keyword>
<dbReference type="Proteomes" id="UP000007875">
    <property type="component" value="Unassembled WGS sequence"/>
</dbReference>
<dbReference type="Gene3D" id="1.50.40.10">
    <property type="entry name" value="Mitochondrial carrier domain"/>
    <property type="match status" value="1"/>
</dbReference>
<evidence type="ECO:0000256" key="3">
    <source>
        <dbReference type="ARBA" id="ARBA00022448"/>
    </source>
</evidence>
<comment type="subcellular location">
    <subcellularLocation>
        <location evidence="1">Mitochondrion inner membrane</location>
        <topology evidence="1">Multi-pass membrane protein</topology>
    </subcellularLocation>
</comment>
<dbReference type="AlphaFoldDB" id="H2ZIW2"/>
<reference evidence="12" key="3">
    <citation type="submission" date="2025-09" db="UniProtKB">
        <authorList>
            <consortium name="Ensembl"/>
        </authorList>
    </citation>
    <scope>IDENTIFICATION</scope>
</reference>
<keyword evidence="9 10" id="KW-0472">Membrane</keyword>
<keyword evidence="7" id="KW-1133">Transmembrane helix</keyword>
<dbReference type="InterPro" id="IPR049562">
    <property type="entry name" value="SLC25A33/36-like"/>
</dbReference>
<name>H2ZIW2_CIOSA</name>
<dbReference type="PROSITE" id="PS50920">
    <property type="entry name" value="SOLCAR"/>
    <property type="match status" value="1"/>
</dbReference>
<evidence type="ECO:0000313" key="13">
    <source>
        <dbReference type="Proteomes" id="UP000007875"/>
    </source>
</evidence>
<dbReference type="eggNOG" id="KOG0757">
    <property type="taxonomic scope" value="Eukaryota"/>
</dbReference>
<dbReference type="GO" id="GO:0005743">
    <property type="term" value="C:mitochondrial inner membrane"/>
    <property type="evidence" value="ECO:0007669"/>
    <property type="project" value="UniProtKB-SubCell"/>
</dbReference>
<dbReference type="GeneTree" id="ENSGT00940000168859"/>
<keyword evidence="4 10" id="KW-0812">Transmembrane</keyword>
<dbReference type="SUPFAM" id="SSF103506">
    <property type="entry name" value="Mitochondrial carrier"/>
    <property type="match status" value="1"/>
</dbReference>
<reference evidence="12" key="2">
    <citation type="submission" date="2025-08" db="UniProtKB">
        <authorList>
            <consortium name="Ensembl"/>
        </authorList>
    </citation>
    <scope>IDENTIFICATION</scope>
</reference>
<dbReference type="PANTHER" id="PTHR45829:SF4">
    <property type="entry name" value="MITOCHONDRIAL CARRIER PROTEIN RIM2"/>
    <property type="match status" value="1"/>
</dbReference>
<reference evidence="13" key="1">
    <citation type="submission" date="2003-08" db="EMBL/GenBank/DDBJ databases">
        <authorList>
            <person name="Birren B."/>
            <person name="Nusbaum C."/>
            <person name="Abebe A."/>
            <person name="Abouelleil A."/>
            <person name="Adekoya E."/>
            <person name="Ait-zahra M."/>
            <person name="Allen N."/>
            <person name="Allen T."/>
            <person name="An P."/>
            <person name="Anderson M."/>
            <person name="Anderson S."/>
            <person name="Arachchi H."/>
            <person name="Armbruster J."/>
            <person name="Bachantsang P."/>
            <person name="Baldwin J."/>
            <person name="Barry A."/>
            <person name="Bayul T."/>
            <person name="Blitshsteyn B."/>
            <person name="Bloom T."/>
            <person name="Blye J."/>
            <person name="Boguslavskiy L."/>
            <person name="Borowsky M."/>
            <person name="Boukhgalter B."/>
            <person name="Brunache A."/>
            <person name="Butler J."/>
            <person name="Calixte N."/>
            <person name="Calvo S."/>
            <person name="Camarata J."/>
            <person name="Campo K."/>
            <person name="Chang J."/>
            <person name="Cheshatsang Y."/>
            <person name="Citroen M."/>
            <person name="Collymore A."/>
            <person name="Considine T."/>
            <person name="Cook A."/>
            <person name="Cooke P."/>
            <person name="Corum B."/>
            <person name="Cuomo C."/>
            <person name="David R."/>
            <person name="Dawoe T."/>
            <person name="Degray S."/>
            <person name="Dodge S."/>
            <person name="Dooley K."/>
            <person name="Dorje P."/>
            <person name="Dorjee K."/>
            <person name="Dorris L."/>
            <person name="Duffey N."/>
            <person name="Dupes A."/>
            <person name="Elkins T."/>
            <person name="Engels R."/>
            <person name="Erickson J."/>
            <person name="Farina A."/>
            <person name="Faro S."/>
            <person name="Ferreira P."/>
            <person name="Fischer H."/>
            <person name="Fitzgerald M."/>
            <person name="Foley K."/>
            <person name="Gage D."/>
            <person name="Galagan J."/>
            <person name="Gearin G."/>
            <person name="Gnerre S."/>
            <person name="Gnirke A."/>
            <person name="Goyette A."/>
            <person name="Graham J."/>
            <person name="Grandbois E."/>
            <person name="Gyaltsen K."/>
            <person name="Hafez N."/>
            <person name="Hagopian D."/>
            <person name="Hagos B."/>
            <person name="Hall J."/>
            <person name="Hatcher B."/>
            <person name="Heller A."/>
            <person name="Higgins H."/>
            <person name="Honan T."/>
            <person name="Horn A."/>
            <person name="Houde N."/>
            <person name="Hughes L."/>
            <person name="Hulme W."/>
            <person name="Husby E."/>
            <person name="Iliev I."/>
            <person name="Jaffe D."/>
            <person name="Jones C."/>
            <person name="Kamal M."/>
            <person name="Kamat A."/>
            <person name="Kamvysselis M."/>
            <person name="Karlsson E."/>
            <person name="Kells C."/>
            <person name="Kieu A."/>
            <person name="Kisner P."/>
            <person name="Kodira C."/>
            <person name="Kulbokas E."/>
            <person name="Labutti K."/>
            <person name="Lama D."/>
            <person name="Landers T."/>
            <person name="Leger J."/>
            <person name="Levine S."/>
            <person name="Lewis D."/>
            <person name="Lewis T."/>
            <person name="Lindblad-toh K."/>
            <person name="Liu X."/>
            <person name="Lokyitsang T."/>
            <person name="Lokyitsang Y."/>
            <person name="Lucien O."/>
            <person name="Lui A."/>
            <person name="Ma L.J."/>
            <person name="Mabbitt R."/>
            <person name="Macdonald J."/>
            <person name="Maclean C."/>
            <person name="Major J."/>
            <person name="Manning J."/>
            <person name="Marabella R."/>
            <person name="Maru K."/>
            <person name="Matthews C."/>
            <person name="Mauceli E."/>
            <person name="Mccarthy M."/>
            <person name="Mcdonough S."/>
            <person name="Mcghee T."/>
            <person name="Meldrim J."/>
            <person name="Meneus L."/>
            <person name="Mesirov J."/>
            <person name="Mihalev A."/>
            <person name="Mihova T."/>
            <person name="Mikkelsen T."/>
            <person name="Mlenga V."/>
            <person name="Moru K."/>
            <person name="Mozes J."/>
            <person name="Mulrain L."/>
            <person name="Munson G."/>
            <person name="Naylor J."/>
            <person name="Newes C."/>
            <person name="Nguyen C."/>
            <person name="Nguyen N."/>
            <person name="Nguyen T."/>
            <person name="Nicol R."/>
            <person name="Nielsen C."/>
            <person name="Nizzari M."/>
            <person name="Norbu C."/>
            <person name="Norbu N."/>
            <person name="O'donnell P."/>
            <person name="Okoawo O."/>
            <person name="O'leary S."/>
            <person name="Omotosho B."/>
            <person name="O'neill K."/>
            <person name="Osman S."/>
            <person name="Parker S."/>
            <person name="Perrin D."/>
            <person name="Phunkhang P."/>
            <person name="Piqani B."/>
            <person name="Purcell S."/>
            <person name="Rachupka T."/>
            <person name="Ramasamy U."/>
            <person name="Rameau R."/>
            <person name="Ray V."/>
            <person name="Raymond C."/>
            <person name="Retta R."/>
            <person name="Richardson S."/>
            <person name="Rise C."/>
            <person name="Rodriguez J."/>
            <person name="Rogers J."/>
            <person name="Rogov P."/>
            <person name="Rutman M."/>
            <person name="Schupbach R."/>
            <person name="Seaman C."/>
            <person name="Settipalli S."/>
            <person name="Sharpe T."/>
            <person name="Sheridan J."/>
            <person name="Sherpa N."/>
            <person name="Shi J."/>
            <person name="Smirnov S."/>
            <person name="Smith C."/>
            <person name="Sougnez C."/>
            <person name="Spencer B."/>
            <person name="Stalker J."/>
            <person name="Stange-thomann N."/>
            <person name="Stavropoulos S."/>
            <person name="Stetson K."/>
            <person name="Stone C."/>
            <person name="Stone S."/>
            <person name="Stubbs M."/>
            <person name="Talamas J."/>
            <person name="Tchuinga P."/>
            <person name="Tenzing P."/>
            <person name="Tesfaye S."/>
            <person name="Theodore J."/>
            <person name="Thoulutsang Y."/>
            <person name="Topham K."/>
            <person name="Towey S."/>
            <person name="Tsamla T."/>
            <person name="Tsomo N."/>
            <person name="Vallee D."/>
            <person name="Vassiliev H."/>
            <person name="Venkataraman V."/>
            <person name="Vinson J."/>
            <person name="Vo A."/>
            <person name="Wade C."/>
            <person name="Wang S."/>
            <person name="Wangchuk T."/>
            <person name="Wangdi T."/>
            <person name="Whittaker C."/>
            <person name="Wilkinson J."/>
            <person name="Wu Y."/>
            <person name="Wyman D."/>
            <person name="Yadav S."/>
            <person name="Yang S."/>
            <person name="Yang X."/>
            <person name="Yeager S."/>
            <person name="Yee E."/>
            <person name="Young G."/>
            <person name="Zainoun J."/>
            <person name="Zembeck L."/>
            <person name="Zimmer A."/>
            <person name="Zody M."/>
            <person name="Lander E."/>
        </authorList>
    </citation>
    <scope>NUCLEOTIDE SEQUENCE [LARGE SCALE GENOMIC DNA]</scope>
</reference>
<evidence type="ECO:0000256" key="8">
    <source>
        <dbReference type="ARBA" id="ARBA00023128"/>
    </source>
</evidence>
<evidence type="ECO:0000256" key="2">
    <source>
        <dbReference type="ARBA" id="ARBA00006375"/>
    </source>
</evidence>
<sequence>MKEQYMKKHGLDITCTSNSMSSWWELPGLMVLSSTSKCIATSFTYPFEVVRTRLREEAVQKRYNGFFQTIRDVARTEGRKGLYAGLPAQLFRQVPNMAILMGVYEAVIYLGQH</sequence>
<evidence type="ECO:0000256" key="7">
    <source>
        <dbReference type="ARBA" id="ARBA00022989"/>
    </source>
</evidence>
<evidence type="ECO:0000313" key="12">
    <source>
        <dbReference type="Ensembl" id="ENSCSAVP00000017528.1"/>
    </source>
</evidence>
<keyword evidence="5" id="KW-0677">Repeat</keyword>
<dbReference type="Ensembl" id="ENSCSAVT00000017719.1">
    <property type="protein sequence ID" value="ENSCSAVP00000017528.1"/>
    <property type="gene ID" value="ENSCSAVG00000010322.1"/>
</dbReference>
<dbReference type="InterPro" id="IPR023395">
    <property type="entry name" value="MCP_dom_sf"/>
</dbReference>
<evidence type="ECO:0000256" key="4">
    <source>
        <dbReference type="ARBA" id="ARBA00022692"/>
    </source>
</evidence>
<dbReference type="Pfam" id="PF00153">
    <property type="entry name" value="Mito_carr"/>
    <property type="match status" value="1"/>
</dbReference>
<evidence type="ECO:0000256" key="9">
    <source>
        <dbReference type="ARBA" id="ARBA00023136"/>
    </source>
</evidence>
<dbReference type="STRING" id="51511.ENSCSAVP00000017528"/>
<keyword evidence="8" id="KW-0496">Mitochondrion</keyword>
<evidence type="ECO:0000256" key="6">
    <source>
        <dbReference type="ARBA" id="ARBA00022792"/>
    </source>
</evidence>
<protein>
    <submittedName>
        <fullName evidence="12">Uncharacterized protein</fullName>
    </submittedName>
</protein>
<dbReference type="InterPro" id="IPR018108">
    <property type="entry name" value="MCP_transmembrane"/>
</dbReference>
<dbReference type="HOGENOM" id="CLU_2132645_0_0_1"/>
<dbReference type="PANTHER" id="PTHR45829">
    <property type="entry name" value="MITOCHONDRIAL CARRIER PROTEIN RIM2"/>
    <property type="match status" value="1"/>
</dbReference>
<keyword evidence="13" id="KW-1185">Reference proteome</keyword>